<protein>
    <submittedName>
        <fullName evidence="1">Uncharacterized protein</fullName>
    </submittedName>
</protein>
<evidence type="ECO:0000313" key="2">
    <source>
        <dbReference type="Proteomes" id="UP001595665"/>
    </source>
</evidence>
<dbReference type="EMBL" id="JBHRVV010000001">
    <property type="protein sequence ID" value="MFC3457254.1"/>
    <property type="molecule type" value="Genomic_DNA"/>
</dbReference>
<proteinExistence type="predicted"/>
<evidence type="ECO:0000313" key="1">
    <source>
        <dbReference type="EMBL" id="MFC3457254.1"/>
    </source>
</evidence>
<keyword evidence="2" id="KW-1185">Reference proteome</keyword>
<dbReference type="RefSeq" id="WP_312547558.1">
    <property type="nucleotide sequence ID" value="NZ_JBHRVV010000001.1"/>
</dbReference>
<name>A0ABV7PDL6_9BURK</name>
<accession>A0ABV7PDL6</accession>
<reference evidence="2" key="1">
    <citation type="journal article" date="2019" name="Int. J. Syst. Evol. Microbiol.">
        <title>The Global Catalogue of Microorganisms (GCM) 10K type strain sequencing project: providing services to taxonomists for standard genome sequencing and annotation.</title>
        <authorList>
            <consortium name="The Broad Institute Genomics Platform"/>
            <consortium name="The Broad Institute Genome Sequencing Center for Infectious Disease"/>
            <person name="Wu L."/>
            <person name="Ma J."/>
        </authorList>
    </citation>
    <scope>NUCLEOTIDE SEQUENCE [LARGE SCALE GENOMIC DNA]</scope>
    <source>
        <strain evidence="2">CCM 7480</strain>
    </source>
</reference>
<organism evidence="1 2">
    <name type="scientific">Massilia haematophila</name>
    <dbReference type="NCBI Taxonomy" id="457923"/>
    <lineage>
        <taxon>Bacteria</taxon>
        <taxon>Pseudomonadati</taxon>
        <taxon>Pseudomonadota</taxon>
        <taxon>Betaproteobacteria</taxon>
        <taxon>Burkholderiales</taxon>
        <taxon>Oxalobacteraceae</taxon>
        <taxon>Telluria group</taxon>
        <taxon>Massilia</taxon>
    </lineage>
</organism>
<dbReference type="Proteomes" id="UP001595665">
    <property type="component" value="Unassembled WGS sequence"/>
</dbReference>
<sequence length="141" mass="14554">MTPDQQAALRAAARANPFCAAPLAAKDCGTLALFLSAGRTRASATEIGYGTILEVIGIAAGNQLIDFIKGNPDLRHVVPLLEQGRLRIGSPVAQAAVQSFVDAGVVSQADADTLCALGREPAPLTLLEVADALYNPDGSEK</sequence>
<comment type="caution">
    <text evidence="1">The sequence shown here is derived from an EMBL/GenBank/DDBJ whole genome shotgun (WGS) entry which is preliminary data.</text>
</comment>
<gene>
    <name evidence="1" type="ORF">ACFOPH_03175</name>
</gene>